<sequence length="232" mass="26384">MSTYRVHYIQHVPYEGLGYIEKWVKDNGYNLTVTKIYEDYKFPDQDDFDMLVIMGGPMGTYEEDSYPWLKDEKLFVRKAIDSDKAVLGICLGSQIIANALGAAVYPNKEKEIGWLPISFVDKESQDLFGSETVSPIVFQWHGDTFDLPAGTKLLASSEVCVNQAFSYKEKVIGLQFHFEATEKSCADILNNSDEELVGGKYIQSEDYIRKNTQCIPSCNKMIETILNKLIRL</sequence>
<organism evidence="2">
    <name type="scientific">uncultured Dysgonomonas sp</name>
    <dbReference type="NCBI Taxonomy" id="206096"/>
    <lineage>
        <taxon>Bacteria</taxon>
        <taxon>Pseudomonadati</taxon>
        <taxon>Bacteroidota</taxon>
        <taxon>Bacteroidia</taxon>
        <taxon>Bacteroidales</taxon>
        <taxon>Dysgonomonadaceae</taxon>
        <taxon>Dysgonomonas</taxon>
        <taxon>environmental samples</taxon>
    </lineage>
</organism>
<dbReference type="PANTHER" id="PTHR42695:SF5">
    <property type="entry name" value="GLUTAMINE AMIDOTRANSFERASE YLR126C-RELATED"/>
    <property type="match status" value="1"/>
</dbReference>
<dbReference type="Pfam" id="PF00117">
    <property type="entry name" value="GATase"/>
    <property type="match status" value="1"/>
</dbReference>
<dbReference type="PROSITE" id="PS51273">
    <property type="entry name" value="GATASE_TYPE_1"/>
    <property type="match status" value="1"/>
</dbReference>
<protein>
    <recommendedName>
        <fullName evidence="1">Glutamine amidotransferase domain-containing protein</fullName>
    </recommendedName>
</protein>
<proteinExistence type="predicted"/>
<dbReference type="InterPro" id="IPR044992">
    <property type="entry name" value="ChyE-like"/>
</dbReference>
<dbReference type="FunFam" id="3.40.50.880:FF:000033">
    <property type="entry name" value="Glutamine amidotransferase class-I"/>
    <property type="match status" value="1"/>
</dbReference>
<evidence type="ECO:0000259" key="1">
    <source>
        <dbReference type="Pfam" id="PF00117"/>
    </source>
</evidence>
<dbReference type="GO" id="GO:0005829">
    <property type="term" value="C:cytosol"/>
    <property type="evidence" value="ECO:0007669"/>
    <property type="project" value="TreeGrafter"/>
</dbReference>
<dbReference type="SUPFAM" id="SSF52317">
    <property type="entry name" value="Class I glutamine amidotransferase-like"/>
    <property type="match status" value="1"/>
</dbReference>
<dbReference type="InterPro" id="IPR017926">
    <property type="entry name" value="GATASE"/>
</dbReference>
<name>A0A212JM19_9BACT</name>
<dbReference type="InterPro" id="IPR029062">
    <property type="entry name" value="Class_I_gatase-like"/>
</dbReference>
<gene>
    <name evidence="2" type="ORF">KL86DYS2_11855</name>
</gene>
<dbReference type="RefSeq" id="WP_296949334.1">
    <property type="nucleotide sequence ID" value="NZ_LT599021.1"/>
</dbReference>
<dbReference type="PANTHER" id="PTHR42695">
    <property type="entry name" value="GLUTAMINE AMIDOTRANSFERASE YLR126C-RELATED"/>
    <property type="match status" value="1"/>
</dbReference>
<feature type="domain" description="Glutamine amidotransferase" evidence="1">
    <location>
        <begin position="24"/>
        <end position="184"/>
    </location>
</feature>
<dbReference type="Gene3D" id="3.40.50.880">
    <property type="match status" value="1"/>
</dbReference>
<dbReference type="AlphaFoldDB" id="A0A212JM19"/>
<dbReference type="EMBL" id="FLUL01000001">
    <property type="protein sequence ID" value="SBW00448.1"/>
    <property type="molecule type" value="Genomic_DNA"/>
</dbReference>
<accession>A0A212JM19</accession>
<reference evidence="2" key="1">
    <citation type="submission" date="2016-04" db="EMBL/GenBank/DDBJ databases">
        <authorList>
            <person name="Evans L.H."/>
            <person name="Alamgir A."/>
            <person name="Owens N."/>
            <person name="Weber N.D."/>
            <person name="Virtaneva K."/>
            <person name="Barbian K."/>
            <person name="Babar A."/>
            <person name="Rosenke K."/>
        </authorList>
    </citation>
    <scope>NUCLEOTIDE SEQUENCE</scope>
    <source>
        <strain evidence="2">86-2</strain>
    </source>
</reference>
<evidence type="ECO:0000313" key="2">
    <source>
        <dbReference type="EMBL" id="SBW00448.1"/>
    </source>
</evidence>
<dbReference type="CDD" id="cd01741">
    <property type="entry name" value="GATase1_1"/>
    <property type="match status" value="1"/>
</dbReference>